<reference evidence="2 3" key="1">
    <citation type="submission" date="2024-11" db="EMBL/GenBank/DDBJ databases">
        <title>Adaptive evolution of stress response genes in parasites aligns with host niche diversity.</title>
        <authorList>
            <person name="Hahn C."/>
            <person name="Resl P."/>
        </authorList>
    </citation>
    <scope>NUCLEOTIDE SEQUENCE [LARGE SCALE GENOMIC DNA]</scope>
    <source>
        <strain evidence="2">EGGRZ-B1_66</strain>
        <tissue evidence="2">Body</tissue>
    </source>
</reference>
<dbReference type="Proteomes" id="UP001626550">
    <property type="component" value="Unassembled WGS sequence"/>
</dbReference>
<keyword evidence="3" id="KW-1185">Reference proteome</keyword>
<protein>
    <submittedName>
        <fullName evidence="2">Uncharacterized protein</fullName>
    </submittedName>
</protein>
<dbReference type="EMBL" id="JBJKFK010002112">
    <property type="protein sequence ID" value="KAL3311612.1"/>
    <property type="molecule type" value="Genomic_DNA"/>
</dbReference>
<accession>A0ABD2PVZ4</accession>
<evidence type="ECO:0000313" key="3">
    <source>
        <dbReference type="Proteomes" id="UP001626550"/>
    </source>
</evidence>
<dbReference type="AlphaFoldDB" id="A0ABD2PVZ4"/>
<sequence>HISGLDTSLVPDEWLLSVSKGDNRSRPRKKKLTVQSVRFSPRSRSEQNNCLGKRIGFDAWVTTPLTLLKRSIFKRRQLKKSPRGRTGHNLLDSASFGLSTPVLKLNQLIQQSTPVRAARASPELVVDACFFSPKRTTLKEPKTKNKNPIHQPNFWKCYWPSRSKSCGCLGSY</sequence>
<organism evidence="2 3">
    <name type="scientific">Cichlidogyrus casuarinus</name>
    <dbReference type="NCBI Taxonomy" id="1844966"/>
    <lineage>
        <taxon>Eukaryota</taxon>
        <taxon>Metazoa</taxon>
        <taxon>Spiralia</taxon>
        <taxon>Lophotrochozoa</taxon>
        <taxon>Platyhelminthes</taxon>
        <taxon>Monogenea</taxon>
        <taxon>Monopisthocotylea</taxon>
        <taxon>Dactylogyridea</taxon>
        <taxon>Ancyrocephalidae</taxon>
        <taxon>Cichlidogyrus</taxon>
    </lineage>
</organism>
<evidence type="ECO:0000313" key="2">
    <source>
        <dbReference type="EMBL" id="KAL3311612.1"/>
    </source>
</evidence>
<proteinExistence type="predicted"/>
<gene>
    <name evidence="2" type="ORF">Ciccas_009806</name>
</gene>
<evidence type="ECO:0000256" key="1">
    <source>
        <dbReference type="SAM" id="MobiDB-lite"/>
    </source>
</evidence>
<comment type="caution">
    <text evidence="2">The sequence shown here is derived from an EMBL/GenBank/DDBJ whole genome shotgun (WGS) entry which is preliminary data.</text>
</comment>
<name>A0ABD2PVZ4_9PLAT</name>
<feature type="non-terminal residue" evidence="2">
    <location>
        <position position="1"/>
    </location>
</feature>
<feature type="region of interest" description="Disordered" evidence="1">
    <location>
        <begin position="20"/>
        <end position="45"/>
    </location>
</feature>